<sequence>MFTMHKHKGKQKKWKKLIWKPHSTASNSNKSTPTCSPVLRKRSRSPTPQSQEGETMVEKGSDHSSDKSPSTPEQVVQRTYSLQSARSGGKNSKSHKRLSKYDRLNLIKENFSFPFGNLSNGSMWNAFREFYMEPPWTGLEDSVENPDICPWFHLDSTPGV</sequence>
<keyword evidence="3" id="KW-1185">Reference proteome</keyword>
<gene>
    <name evidence="2" type="ORF">fugu_010981</name>
</gene>
<dbReference type="EMBL" id="SWLE01000003">
    <property type="protein sequence ID" value="TNN01599.1"/>
    <property type="molecule type" value="Genomic_DNA"/>
</dbReference>
<evidence type="ECO:0000313" key="2">
    <source>
        <dbReference type="EMBL" id="TNN01599.1"/>
    </source>
</evidence>
<feature type="region of interest" description="Disordered" evidence="1">
    <location>
        <begin position="1"/>
        <end position="97"/>
    </location>
</feature>
<evidence type="ECO:0000313" key="3">
    <source>
        <dbReference type="Proteomes" id="UP000516260"/>
    </source>
</evidence>
<proteinExistence type="predicted"/>
<evidence type="ECO:0000256" key="1">
    <source>
        <dbReference type="SAM" id="MobiDB-lite"/>
    </source>
</evidence>
<name>A0A4Z2CBN8_9TELE</name>
<feature type="compositionally biased region" description="Basic residues" evidence="1">
    <location>
        <begin position="1"/>
        <end position="19"/>
    </location>
</feature>
<accession>A0A4Z2CBN8</accession>
<feature type="compositionally biased region" description="Basic and acidic residues" evidence="1">
    <location>
        <begin position="56"/>
        <end position="66"/>
    </location>
</feature>
<dbReference type="Proteomes" id="UP000516260">
    <property type="component" value="Chromosome 11"/>
</dbReference>
<protein>
    <submittedName>
        <fullName evidence="2">Uncharacterized protein</fullName>
    </submittedName>
</protein>
<comment type="caution">
    <text evidence="2">The sequence shown here is derived from an EMBL/GenBank/DDBJ whole genome shotgun (WGS) entry which is preliminary data.</text>
</comment>
<organism evidence="2 3">
    <name type="scientific">Takifugu bimaculatus</name>
    <dbReference type="NCBI Taxonomy" id="433685"/>
    <lineage>
        <taxon>Eukaryota</taxon>
        <taxon>Metazoa</taxon>
        <taxon>Chordata</taxon>
        <taxon>Craniata</taxon>
        <taxon>Vertebrata</taxon>
        <taxon>Euteleostomi</taxon>
        <taxon>Actinopterygii</taxon>
        <taxon>Neopterygii</taxon>
        <taxon>Teleostei</taxon>
        <taxon>Neoteleostei</taxon>
        <taxon>Acanthomorphata</taxon>
        <taxon>Eupercaria</taxon>
        <taxon>Tetraodontiformes</taxon>
        <taxon>Tetradontoidea</taxon>
        <taxon>Tetraodontidae</taxon>
        <taxon>Takifugu</taxon>
    </lineage>
</organism>
<dbReference type="AlphaFoldDB" id="A0A4Z2CBN8"/>
<reference evidence="2 3" key="1">
    <citation type="submission" date="2019-04" db="EMBL/GenBank/DDBJ databases">
        <title>The sequence and de novo assembly of Takifugu bimaculatus genome using PacBio and Hi-C technologies.</title>
        <authorList>
            <person name="Xu P."/>
            <person name="Liu B."/>
            <person name="Zhou Z."/>
        </authorList>
    </citation>
    <scope>NUCLEOTIDE SEQUENCE [LARGE SCALE GENOMIC DNA]</scope>
    <source>
        <strain evidence="2">TB-2018</strain>
        <tissue evidence="2">Muscle</tissue>
    </source>
</reference>
<feature type="compositionally biased region" description="Polar residues" evidence="1">
    <location>
        <begin position="67"/>
        <end position="91"/>
    </location>
</feature>
<feature type="compositionally biased region" description="Polar residues" evidence="1">
    <location>
        <begin position="23"/>
        <end position="35"/>
    </location>
</feature>